<dbReference type="EMBL" id="UAWO01000002">
    <property type="protein sequence ID" value="SQC08220.1"/>
    <property type="molecule type" value="Genomic_DNA"/>
</dbReference>
<evidence type="ECO:0000313" key="2">
    <source>
        <dbReference type="Proteomes" id="UP000250234"/>
    </source>
</evidence>
<evidence type="ECO:0000313" key="1">
    <source>
        <dbReference type="EMBL" id="SQC08220.1"/>
    </source>
</evidence>
<reference evidence="1 2" key="1">
    <citation type="submission" date="2018-06" db="EMBL/GenBank/DDBJ databases">
        <authorList>
            <consortium name="Pathogen Informatics"/>
            <person name="Doyle S."/>
        </authorList>
    </citation>
    <scope>NUCLEOTIDE SEQUENCE [LARGE SCALE GENOMIC DNA]</scope>
    <source>
        <strain evidence="1 2">NCTC8081</strain>
    </source>
</reference>
<sequence length="294" mass="34400">MMNKALICGNGFSMNFDTDFGNIMDRLYESHLNLKRYGEFNIISNIPAFKAKGIENYNAVLNYLKPYSKEKLYKLFEEALNFGKIILSNNEFLEELKLKGNVKELTINVSEISILKSLIEDWEKYGLRKINIEYITILVYFYYQLDDEKLKELDLYYNGFVKLLRIGDINKYCIGDNSDRILGDSLYNGFTTYYRLLFSISIFNNGKAISLDNLNKISEINLNKVTKWLEGFECIFTLNYDNIIESIIPSKNIIHLHGKFELSDSKQICNYQSLRMKYKDTYVSFSDILIGDYI</sequence>
<organism evidence="1 2">
    <name type="scientific">Clostridium perfringens</name>
    <dbReference type="NCBI Taxonomy" id="1502"/>
    <lineage>
        <taxon>Bacteria</taxon>
        <taxon>Bacillati</taxon>
        <taxon>Bacillota</taxon>
        <taxon>Clostridia</taxon>
        <taxon>Eubacteriales</taxon>
        <taxon>Clostridiaceae</taxon>
        <taxon>Clostridium</taxon>
    </lineage>
</organism>
<dbReference type="Proteomes" id="UP000250234">
    <property type="component" value="Unassembled WGS sequence"/>
</dbReference>
<name>A0A2X3EC53_CLOPF</name>
<dbReference type="RefSeq" id="WP_146741487.1">
    <property type="nucleotide sequence ID" value="NZ_UAWO01000002.1"/>
</dbReference>
<gene>
    <name evidence="1" type="ORF">NCTC8081_02140</name>
</gene>
<dbReference type="AlphaFoldDB" id="A0A2X3EC53"/>
<protein>
    <submittedName>
        <fullName evidence="1">Uncharacterized protein</fullName>
    </submittedName>
</protein>
<proteinExistence type="predicted"/>
<accession>A0A2X3EC53</accession>